<dbReference type="UniPathway" id="UPA00056">
    <property type="reaction ID" value="UER00093"/>
</dbReference>
<dbReference type="InterPro" id="IPR001228">
    <property type="entry name" value="IspD"/>
</dbReference>
<dbReference type="PANTHER" id="PTHR32125:SF4">
    <property type="entry name" value="2-C-METHYL-D-ERYTHRITOL 4-PHOSPHATE CYTIDYLYLTRANSFERASE, CHLOROPLASTIC"/>
    <property type="match status" value="1"/>
</dbReference>
<evidence type="ECO:0000256" key="6">
    <source>
        <dbReference type="ARBA" id="ARBA00023229"/>
    </source>
</evidence>
<keyword evidence="6 7" id="KW-0414">Isoprene biosynthesis</keyword>
<evidence type="ECO:0000256" key="5">
    <source>
        <dbReference type="ARBA" id="ARBA00022695"/>
    </source>
</evidence>
<dbReference type="InterPro" id="IPR018294">
    <property type="entry name" value="ISPD_synthase_CS"/>
</dbReference>
<dbReference type="InterPro" id="IPR034683">
    <property type="entry name" value="IspD/TarI"/>
</dbReference>
<keyword evidence="5 7" id="KW-0548">Nucleotidyltransferase</keyword>
<dbReference type="EC" id="2.7.7.60" evidence="7"/>
<evidence type="ECO:0000256" key="2">
    <source>
        <dbReference type="ARBA" id="ARBA00004787"/>
    </source>
</evidence>
<dbReference type="AlphaFoldDB" id="A0A7V5U2V8"/>
<proteinExistence type="inferred from homology"/>
<dbReference type="PANTHER" id="PTHR32125">
    <property type="entry name" value="2-C-METHYL-D-ERYTHRITOL 4-PHOSPHATE CYTIDYLYLTRANSFERASE, CHLOROPLASTIC"/>
    <property type="match status" value="1"/>
</dbReference>
<organism evidence="8">
    <name type="scientific">Thermodesulfatator atlanticus</name>
    <dbReference type="NCBI Taxonomy" id="501497"/>
    <lineage>
        <taxon>Bacteria</taxon>
        <taxon>Pseudomonadati</taxon>
        <taxon>Thermodesulfobacteriota</taxon>
        <taxon>Thermodesulfobacteria</taxon>
        <taxon>Thermodesulfobacteriales</taxon>
        <taxon>Thermodesulfatatoraceae</taxon>
        <taxon>Thermodesulfatator</taxon>
    </lineage>
</organism>
<dbReference type="InterPro" id="IPR029044">
    <property type="entry name" value="Nucleotide-diphossugar_trans"/>
</dbReference>
<dbReference type="CDD" id="cd02516">
    <property type="entry name" value="CDP-ME_synthetase"/>
    <property type="match status" value="1"/>
</dbReference>
<evidence type="ECO:0000256" key="1">
    <source>
        <dbReference type="ARBA" id="ARBA00001282"/>
    </source>
</evidence>
<dbReference type="SUPFAM" id="SSF53448">
    <property type="entry name" value="Nucleotide-diphospho-sugar transferases"/>
    <property type="match status" value="1"/>
</dbReference>
<evidence type="ECO:0000256" key="4">
    <source>
        <dbReference type="ARBA" id="ARBA00022679"/>
    </source>
</evidence>
<feature type="site" description="Positions MEP for the nucleophilic attack" evidence="7">
    <location>
        <position position="206"/>
    </location>
</feature>
<dbReference type="InterPro" id="IPR050088">
    <property type="entry name" value="IspD/TarI_cytidylyltransf_bact"/>
</dbReference>
<comment type="similarity">
    <text evidence="3 7">Belongs to the IspD/TarI cytidylyltransferase family. IspD subfamily.</text>
</comment>
<dbReference type="EMBL" id="DROK01000199">
    <property type="protein sequence ID" value="HHI97560.1"/>
    <property type="molecule type" value="Genomic_DNA"/>
</dbReference>
<gene>
    <name evidence="7 8" type="primary">ispD</name>
    <name evidence="8" type="ORF">ENJ96_06880</name>
</gene>
<comment type="function">
    <text evidence="7">Catalyzes the formation of 4-diphosphocytidyl-2-C-methyl-D-erythritol from CTP and 2-C-methyl-D-erythritol 4-phosphate (MEP).</text>
</comment>
<evidence type="ECO:0000313" key="8">
    <source>
        <dbReference type="EMBL" id="HHI97560.1"/>
    </source>
</evidence>
<dbReference type="Proteomes" id="UP000886101">
    <property type="component" value="Unassembled WGS sequence"/>
</dbReference>
<evidence type="ECO:0000256" key="3">
    <source>
        <dbReference type="ARBA" id="ARBA00009789"/>
    </source>
</evidence>
<dbReference type="GO" id="GO:0019288">
    <property type="term" value="P:isopentenyl diphosphate biosynthetic process, methylerythritol 4-phosphate pathway"/>
    <property type="evidence" value="ECO:0007669"/>
    <property type="project" value="UniProtKB-UniRule"/>
</dbReference>
<evidence type="ECO:0000256" key="7">
    <source>
        <dbReference type="HAMAP-Rule" id="MF_00108"/>
    </source>
</evidence>
<feature type="site" description="Positions MEP for the nucleophilic attack" evidence="7">
    <location>
        <position position="150"/>
    </location>
</feature>
<keyword evidence="4 7" id="KW-0808">Transferase</keyword>
<dbReference type="Pfam" id="PF01128">
    <property type="entry name" value="IspD"/>
    <property type="match status" value="1"/>
</dbReference>
<dbReference type="GO" id="GO:0050518">
    <property type="term" value="F:2-C-methyl-D-erythritol 4-phosphate cytidylyltransferase activity"/>
    <property type="evidence" value="ECO:0007669"/>
    <property type="project" value="UniProtKB-UniRule"/>
</dbReference>
<accession>A0A7V5U2V8</accession>
<name>A0A7V5U2V8_9BACT</name>
<feature type="site" description="Transition state stabilizer" evidence="7">
    <location>
        <position position="21"/>
    </location>
</feature>
<reference evidence="8" key="1">
    <citation type="journal article" date="2020" name="mSystems">
        <title>Genome- and Community-Level Interaction Insights into Carbon Utilization and Element Cycling Functions of Hydrothermarchaeota in Hydrothermal Sediment.</title>
        <authorList>
            <person name="Zhou Z."/>
            <person name="Liu Y."/>
            <person name="Xu W."/>
            <person name="Pan J."/>
            <person name="Luo Z.H."/>
            <person name="Li M."/>
        </authorList>
    </citation>
    <scope>NUCLEOTIDE SEQUENCE [LARGE SCALE GENOMIC DNA]</scope>
    <source>
        <strain evidence="8">HyVt-533</strain>
    </source>
</reference>
<comment type="caution">
    <text evidence="8">The sequence shown here is derived from an EMBL/GenBank/DDBJ whole genome shotgun (WGS) entry which is preliminary data.</text>
</comment>
<feature type="site" description="Transition state stabilizer" evidence="7">
    <location>
        <position position="14"/>
    </location>
</feature>
<protein>
    <recommendedName>
        <fullName evidence="7">2-C-methyl-D-erythritol 4-phosphate cytidylyltransferase</fullName>
        <ecNumber evidence="7">2.7.7.60</ecNumber>
    </recommendedName>
    <alternativeName>
        <fullName evidence="7">4-diphosphocytidyl-2C-methyl-D-erythritol synthase</fullName>
    </alternativeName>
    <alternativeName>
        <fullName evidence="7">MEP cytidylyltransferase</fullName>
        <shortName evidence="7">MCT</shortName>
    </alternativeName>
</protein>
<comment type="catalytic activity">
    <reaction evidence="1 7">
        <text>2-C-methyl-D-erythritol 4-phosphate + CTP + H(+) = 4-CDP-2-C-methyl-D-erythritol + diphosphate</text>
        <dbReference type="Rhea" id="RHEA:13429"/>
        <dbReference type="ChEBI" id="CHEBI:15378"/>
        <dbReference type="ChEBI" id="CHEBI:33019"/>
        <dbReference type="ChEBI" id="CHEBI:37563"/>
        <dbReference type="ChEBI" id="CHEBI:57823"/>
        <dbReference type="ChEBI" id="CHEBI:58262"/>
        <dbReference type="EC" id="2.7.7.60"/>
    </reaction>
</comment>
<dbReference type="Gene3D" id="3.90.550.10">
    <property type="entry name" value="Spore Coat Polysaccharide Biosynthesis Protein SpsA, Chain A"/>
    <property type="match status" value="1"/>
</dbReference>
<dbReference type="NCBIfam" id="TIGR00453">
    <property type="entry name" value="ispD"/>
    <property type="match status" value="1"/>
</dbReference>
<dbReference type="HAMAP" id="MF_00108">
    <property type="entry name" value="IspD"/>
    <property type="match status" value="1"/>
</dbReference>
<dbReference type="PROSITE" id="PS01295">
    <property type="entry name" value="ISPD"/>
    <property type="match status" value="1"/>
</dbReference>
<comment type="pathway">
    <text evidence="2 7">Isoprenoid biosynthesis; isopentenyl diphosphate biosynthesis via DXP pathway; isopentenyl diphosphate from 1-deoxy-D-xylulose 5-phosphate: step 2/6.</text>
</comment>
<sequence length="222" mass="23791">MIGVIIPAGGVGKRVGAPLPKQFIEIAGKPLILHTLAPFLTLPEVSFIVIPCVASWLEKLKKMVSGLAKPVEVVPGGETRQESVARGLAALPAEVEIVLVHDAARPFVTPALIREVIAQTSAKGAALLALPARDTVKEVEQGRVVKTLPRERIYLAQTPQGARRELLLKAFSLAEKRGLSGTDEASLLEAVGIPVYVVPGSFLNFKITTPEDLHLARLLLER</sequence>
<dbReference type="FunFam" id="3.90.550.10:FF:000003">
    <property type="entry name" value="2-C-methyl-D-erythritol 4-phosphate cytidylyltransferase"/>
    <property type="match status" value="1"/>
</dbReference>